<dbReference type="Proteomes" id="UP000664414">
    <property type="component" value="Unassembled WGS sequence"/>
</dbReference>
<name>A0A8J7TUX6_9PROT</name>
<sequence>MGLKLLTIFMGFFISFSESFSSYQYKIYDEDMSIPQSYPIFSATYGDNEISGINSCVSRDFVESCGYDGGCSSRKGVCGEILSGSAFENIDENWERLSSQYGSSHGVDALYKINDEDSSVKYVIVEDKAGEAKLNKKQHQMSLWWQKSRIDRLACSLYPEDFEMDGYTPEAILKRPSYPYPSVEECEEIPLFISTGQVTSFLTHTFYKDTRAPKKGITGLSKGLKNLKLTPLDRERGQTRYKFMTSVSLLISSEWPDLFKEQYIENYQASIHDPFLERFKMMSCRNGFEGFCISQNEREVSNSTLFSDYYPYEIILELP</sequence>
<accession>A0A8J7TUX6</accession>
<organism evidence="1 2">
    <name type="scientific">Candidatus Paracaedimonas acanthamoebae</name>
    <dbReference type="NCBI Taxonomy" id="244581"/>
    <lineage>
        <taxon>Bacteria</taxon>
        <taxon>Pseudomonadati</taxon>
        <taxon>Pseudomonadota</taxon>
        <taxon>Alphaproteobacteria</taxon>
        <taxon>Holosporales</taxon>
        <taxon>Caedimonadaceae</taxon>
        <taxon>Candidatus Paracaedimonas</taxon>
    </lineage>
</organism>
<proteinExistence type="predicted"/>
<reference evidence="1" key="1">
    <citation type="submission" date="2021-02" db="EMBL/GenBank/DDBJ databases">
        <title>Thiocyanate and organic carbon inputs drive convergent selection for specific autotrophic Afipia and Thiobacillus strains within complex microbiomes.</title>
        <authorList>
            <person name="Huddy R.J."/>
            <person name="Sachdeva R."/>
            <person name="Kadzinga F."/>
            <person name="Kantor R.S."/>
            <person name="Harrison S.T.L."/>
            <person name="Banfield J.F."/>
        </authorList>
    </citation>
    <scope>NUCLEOTIDE SEQUENCE</scope>
    <source>
        <strain evidence="1">SCN18_10_11_15_R4_P_38_20</strain>
    </source>
</reference>
<evidence type="ECO:0000313" key="2">
    <source>
        <dbReference type="Proteomes" id="UP000664414"/>
    </source>
</evidence>
<dbReference type="EMBL" id="JAFKGL010000029">
    <property type="protein sequence ID" value="MBN9413602.1"/>
    <property type="molecule type" value="Genomic_DNA"/>
</dbReference>
<evidence type="ECO:0000313" key="1">
    <source>
        <dbReference type="EMBL" id="MBN9413602.1"/>
    </source>
</evidence>
<dbReference type="AlphaFoldDB" id="A0A8J7TUX6"/>
<comment type="caution">
    <text evidence="1">The sequence shown here is derived from an EMBL/GenBank/DDBJ whole genome shotgun (WGS) entry which is preliminary data.</text>
</comment>
<gene>
    <name evidence="1" type="ORF">J0H12_06750</name>
</gene>
<protein>
    <submittedName>
        <fullName evidence="1">Uncharacterized protein</fullName>
    </submittedName>
</protein>